<dbReference type="Proteomes" id="UP000310065">
    <property type="component" value="Chromosome L1"/>
</dbReference>
<protein>
    <submittedName>
        <fullName evidence="2">DUF2835 family protein</fullName>
    </submittedName>
</protein>
<accession>A0A4P9J0E9</accession>
<evidence type="ECO:0000313" key="4">
    <source>
        <dbReference type="Proteomes" id="UP001242314"/>
    </source>
</evidence>
<dbReference type="EMBL" id="JASGWX010000010">
    <property type="protein sequence ID" value="MDP4484880.1"/>
    <property type="molecule type" value="Genomic_DNA"/>
</dbReference>
<dbReference type="InterPro" id="IPR021363">
    <property type="entry name" value="DUF2835"/>
</dbReference>
<dbReference type="AlphaFoldDB" id="A0A4P9J0E9"/>
<reference evidence="2 3" key="1">
    <citation type="submission" date="2019-05" db="EMBL/GenBank/DDBJ databases">
        <title>Complete genome sequence of Pseudoalteromonas sp. 16-SW-7(T) isolated from the Okhotsk Sea, Russia.</title>
        <authorList>
            <person name="Nguyen T.H."/>
            <person name="Nedashkovskaya O.I."/>
            <person name="Kim S.-G."/>
        </authorList>
    </citation>
    <scope>NUCLEOTIDE SEQUENCE [LARGE SCALE GENOMIC DNA]</scope>
    <source>
        <strain evidence="2 3">16-SW-7</strain>
    </source>
</reference>
<name>A0A4P9J0E9_9GAMM</name>
<reference evidence="1 4" key="2">
    <citation type="submission" date="2023-04" db="EMBL/GenBank/DDBJ databases">
        <title>Novel Pseudoalteromonas species isolated from Pacific coral.</title>
        <authorList>
            <person name="Videau P."/>
            <person name="Shlafstein M.D."/>
            <person name="Oline D.K."/>
            <person name="Strangman W.K."/>
            <person name="Hahnke R.L."/>
            <person name="Saw J.H."/>
            <person name="Ushijima B."/>
        </authorList>
    </citation>
    <scope>NUCLEOTIDE SEQUENCE [LARGE SCALE GENOMIC DNA]</scope>
    <source>
        <strain evidence="1 4">LMG 14908</strain>
    </source>
</reference>
<dbReference type="Proteomes" id="UP001242314">
    <property type="component" value="Unassembled WGS sequence"/>
</dbReference>
<sequence length="73" mass="8651">MIEYYFTLRLSYNECMDYYHGRFSSLQVVEDGGKTIRFAATHLRPFISSLGVRGRFRLLLTPENKFIRLERVA</sequence>
<organism evidence="2 3">
    <name type="scientific">Pseudoalteromonas distincta</name>
    <dbReference type="NCBI Taxonomy" id="77608"/>
    <lineage>
        <taxon>Bacteria</taxon>
        <taxon>Pseudomonadati</taxon>
        <taxon>Pseudomonadota</taxon>
        <taxon>Gammaproteobacteria</taxon>
        <taxon>Alteromonadales</taxon>
        <taxon>Pseudoalteromonadaceae</taxon>
        <taxon>Pseudoalteromonas</taxon>
    </lineage>
</organism>
<keyword evidence="4" id="KW-1185">Reference proteome</keyword>
<gene>
    <name evidence="2" type="ORF">FFU37_07380</name>
    <name evidence="1" type="ORF">QDH73_12745</name>
</gene>
<dbReference type="OrthoDB" id="5600793at2"/>
<dbReference type="KEGG" id="pdv:FFU37_07380"/>
<proteinExistence type="predicted"/>
<dbReference type="EMBL" id="CP040558">
    <property type="protein sequence ID" value="QCU74302.1"/>
    <property type="molecule type" value="Genomic_DNA"/>
</dbReference>
<evidence type="ECO:0000313" key="3">
    <source>
        <dbReference type="Proteomes" id="UP000310065"/>
    </source>
</evidence>
<evidence type="ECO:0000313" key="1">
    <source>
        <dbReference type="EMBL" id="MDP4484880.1"/>
    </source>
</evidence>
<dbReference type="Pfam" id="PF11197">
    <property type="entry name" value="DUF2835"/>
    <property type="match status" value="1"/>
</dbReference>
<evidence type="ECO:0000313" key="2">
    <source>
        <dbReference type="EMBL" id="QCU74302.1"/>
    </source>
</evidence>
<dbReference type="GeneID" id="88775466"/>
<dbReference type="RefSeq" id="WP_010552655.1">
    <property type="nucleotide sequence ID" value="NZ_ADOP01000055.1"/>
</dbReference>